<proteinExistence type="predicted"/>
<feature type="region of interest" description="Disordered" evidence="1">
    <location>
        <begin position="70"/>
        <end position="98"/>
    </location>
</feature>
<reference evidence="3" key="1">
    <citation type="submission" date="2022-11" db="UniProtKB">
        <authorList>
            <consortium name="WormBaseParasite"/>
        </authorList>
    </citation>
    <scope>IDENTIFICATION</scope>
</reference>
<evidence type="ECO:0000313" key="3">
    <source>
        <dbReference type="WBParaSite" id="nRc.2.0.1.t33155-RA"/>
    </source>
</evidence>
<accession>A0A915K2Y3</accession>
<evidence type="ECO:0000256" key="1">
    <source>
        <dbReference type="SAM" id="MobiDB-lite"/>
    </source>
</evidence>
<evidence type="ECO:0000313" key="2">
    <source>
        <dbReference type="Proteomes" id="UP000887565"/>
    </source>
</evidence>
<dbReference type="AlphaFoldDB" id="A0A915K2Y3"/>
<protein>
    <submittedName>
        <fullName evidence="3">Uncharacterized protein</fullName>
    </submittedName>
</protein>
<name>A0A915K2Y3_ROMCU</name>
<dbReference type="WBParaSite" id="nRc.2.0.1.t33155-RA">
    <property type="protein sequence ID" value="nRc.2.0.1.t33155-RA"/>
    <property type="gene ID" value="nRc.2.0.1.g33155"/>
</dbReference>
<organism evidence="2 3">
    <name type="scientific">Romanomermis culicivorax</name>
    <name type="common">Nematode worm</name>
    <dbReference type="NCBI Taxonomy" id="13658"/>
    <lineage>
        <taxon>Eukaryota</taxon>
        <taxon>Metazoa</taxon>
        <taxon>Ecdysozoa</taxon>
        <taxon>Nematoda</taxon>
        <taxon>Enoplea</taxon>
        <taxon>Dorylaimia</taxon>
        <taxon>Mermithida</taxon>
        <taxon>Mermithoidea</taxon>
        <taxon>Mermithidae</taxon>
        <taxon>Romanomermis</taxon>
    </lineage>
</organism>
<sequence>MTAIRPVVKSSNRMLIVLLTTTLPSNKSTARRVANYLRRHRCRLMGRIYLLVRWLSLDYDRTIHPTSLYRSQKGKRSLPKKQEMNANTPLGSEGNKLDETKKNLRDEIRYIVSRRTSWRTFVTGSFTRNILGRKLGLSYGDRLQNNITIAIARWEILIFLNVRNLTGNETLVSIVPSSPYGR</sequence>
<dbReference type="Proteomes" id="UP000887565">
    <property type="component" value="Unplaced"/>
</dbReference>
<keyword evidence="2" id="KW-1185">Reference proteome</keyword>